<dbReference type="EMBL" id="JASNQZ010000005">
    <property type="protein sequence ID" value="KAL0957447.1"/>
    <property type="molecule type" value="Genomic_DNA"/>
</dbReference>
<protein>
    <submittedName>
        <fullName evidence="1">Uncharacterized protein</fullName>
    </submittedName>
</protein>
<evidence type="ECO:0000313" key="3">
    <source>
        <dbReference type="Proteomes" id="UP001556367"/>
    </source>
</evidence>
<gene>
    <name evidence="1" type="ORF">HGRIS_001244</name>
    <name evidence="2" type="ORF">HGRIS_001261</name>
</gene>
<accession>A0ABR3JNW4</accession>
<dbReference type="EMBL" id="JASNQZ010000005">
    <property type="protein sequence ID" value="KAL0957465.1"/>
    <property type="molecule type" value="Genomic_DNA"/>
</dbReference>
<evidence type="ECO:0000313" key="2">
    <source>
        <dbReference type="EMBL" id="KAL0957465.1"/>
    </source>
</evidence>
<proteinExistence type="predicted"/>
<keyword evidence="3" id="KW-1185">Reference proteome</keyword>
<sequence>MPGDALYLLRVIRPWKVCNRLPKCPLPPSSPSFCHPLPISWQHASPATLSTAHAVDEESRSSVRSPIVLLTSNPLRRVGTIRTYRSGRPRSHTSMTSCVLDLVDYRS</sequence>
<name>A0ABR3JNW4_9AGAR</name>
<organism evidence="1 3">
    <name type="scientific">Hohenbuehelia grisea</name>
    <dbReference type="NCBI Taxonomy" id="104357"/>
    <lineage>
        <taxon>Eukaryota</taxon>
        <taxon>Fungi</taxon>
        <taxon>Dikarya</taxon>
        <taxon>Basidiomycota</taxon>
        <taxon>Agaricomycotina</taxon>
        <taxon>Agaricomycetes</taxon>
        <taxon>Agaricomycetidae</taxon>
        <taxon>Agaricales</taxon>
        <taxon>Pleurotineae</taxon>
        <taxon>Pleurotaceae</taxon>
        <taxon>Hohenbuehelia</taxon>
    </lineage>
</organism>
<reference evidence="1" key="1">
    <citation type="journal article" date="2024" name="ACS Chem. Biol.">
        <title>Early Steps of the Biosynthesis of the Anticancer Antibiotic Pleurotin.</title>
        <authorList>
            <person name="Weaver J.A."/>
            <person name="Alkhder D."/>
            <person name="Prasongpholchai P."/>
            <person name="Tadesse M.D."/>
            <person name="de Los Santos E.L."/>
            <person name="Song L."/>
            <person name="Corre C."/>
            <person name="Alberti F."/>
        </authorList>
    </citation>
    <scope>NUCLEOTIDE SEQUENCE</scope>
    <source>
        <strain evidence="1">T-177</strain>
    </source>
</reference>
<reference evidence="3" key="2">
    <citation type="submission" date="2024-06" db="EMBL/GenBank/DDBJ databases">
        <title>Multi-omics analyses provide insights into the biosynthesis of the anticancer antibiotic pleurotin in Hohenbuehelia grisea.</title>
        <authorList>
            <person name="Weaver J.A."/>
            <person name="Alberti F."/>
        </authorList>
    </citation>
    <scope>NUCLEOTIDE SEQUENCE [LARGE SCALE GENOMIC DNA]</scope>
    <source>
        <strain evidence="3">T-177</strain>
    </source>
</reference>
<evidence type="ECO:0000313" key="1">
    <source>
        <dbReference type="EMBL" id="KAL0957447.1"/>
    </source>
</evidence>
<dbReference type="Proteomes" id="UP001556367">
    <property type="component" value="Unassembled WGS sequence"/>
</dbReference>
<comment type="caution">
    <text evidence="1">The sequence shown here is derived from an EMBL/GenBank/DDBJ whole genome shotgun (WGS) entry which is preliminary data.</text>
</comment>